<evidence type="ECO:0000256" key="7">
    <source>
        <dbReference type="ARBA" id="ARBA00022989"/>
    </source>
</evidence>
<dbReference type="GO" id="GO:0006955">
    <property type="term" value="P:immune response"/>
    <property type="evidence" value="ECO:0007669"/>
    <property type="project" value="InterPro"/>
</dbReference>
<dbReference type="GO" id="GO:0006954">
    <property type="term" value="P:inflammatory response"/>
    <property type="evidence" value="ECO:0007669"/>
    <property type="project" value="TreeGrafter"/>
</dbReference>
<dbReference type="OrthoDB" id="9424588at2759"/>
<proteinExistence type="evidence at transcript level"/>
<evidence type="ECO:0000256" key="9">
    <source>
        <dbReference type="ARBA" id="ARBA00023157"/>
    </source>
</evidence>
<protein>
    <recommendedName>
        <fullName evidence="12">Tumor necrosis factor ligand superfamily member 4</fullName>
    </recommendedName>
    <alternativeName>
        <fullName evidence="13">OX40 ligand</fullName>
    </alternativeName>
</protein>
<keyword evidence="4" id="KW-0202">Cytokine</keyword>
<dbReference type="GO" id="GO:0016020">
    <property type="term" value="C:membrane"/>
    <property type="evidence" value="ECO:0007669"/>
    <property type="project" value="UniProtKB-SubCell"/>
</dbReference>
<comment type="similarity">
    <text evidence="2">Belongs to the tumor necrosis factor family.</text>
</comment>
<comment type="function">
    <text evidence="11">Cytokine that binds to TNFRSF4. Co-stimulates T-cell proliferation and cytokine production.</text>
</comment>
<evidence type="ECO:0000256" key="10">
    <source>
        <dbReference type="ARBA" id="ARBA00023180"/>
    </source>
</evidence>
<dbReference type="GO" id="GO:0005125">
    <property type="term" value="F:cytokine activity"/>
    <property type="evidence" value="ECO:0007669"/>
    <property type="project" value="UniProtKB-KW"/>
</dbReference>
<evidence type="ECO:0000256" key="8">
    <source>
        <dbReference type="ARBA" id="ARBA00023136"/>
    </source>
</evidence>
<evidence type="ECO:0000256" key="13">
    <source>
        <dbReference type="ARBA" id="ARBA00078585"/>
    </source>
</evidence>
<evidence type="ECO:0000259" key="15">
    <source>
        <dbReference type="PROSITE" id="PS50049"/>
    </source>
</evidence>
<evidence type="ECO:0000256" key="2">
    <source>
        <dbReference type="ARBA" id="ARBA00008670"/>
    </source>
</evidence>
<feature type="transmembrane region" description="Helical" evidence="14">
    <location>
        <begin position="24"/>
        <end position="48"/>
    </location>
</feature>
<dbReference type="PANTHER" id="PTHR17534:SF4">
    <property type="entry name" value="TUMOR NECROSIS FACTOR LIGAND SUPERFAMILY MEMBER 4"/>
    <property type="match status" value="1"/>
</dbReference>
<evidence type="ECO:0000256" key="6">
    <source>
        <dbReference type="ARBA" id="ARBA00022968"/>
    </source>
</evidence>
<evidence type="ECO:0000256" key="11">
    <source>
        <dbReference type="ARBA" id="ARBA00056725"/>
    </source>
</evidence>
<name>A0A0U5EMQ8_LOXAF</name>
<dbReference type="InterPro" id="IPR008983">
    <property type="entry name" value="Tumour_necrosis_fac-like_dom"/>
</dbReference>
<reference evidence="16" key="1">
    <citation type="journal article" date="2016" name="Immunogenetics">
        <title>Comparative genomic analysis of eutherian tumor necrosis factor ligand genes.</title>
        <authorList>
            <person name="Premzl M."/>
        </authorList>
    </citation>
    <scope>NUCLEOTIDE SEQUENCE</scope>
</reference>
<dbReference type="InterPro" id="IPR006052">
    <property type="entry name" value="TNF_dom"/>
</dbReference>
<dbReference type="GO" id="GO:0005164">
    <property type="term" value="F:tumor necrosis factor receptor binding"/>
    <property type="evidence" value="ECO:0007669"/>
    <property type="project" value="InterPro"/>
</dbReference>
<dbReference type="PROSITE" id="PS50049">
    <property type="entry name" value="THD_2"/>
    <property type="match status" value="1"/>
</dbReference>
<dbReference type="GeneID" id="100669282"/>
<dbReference type="GO" id="GO:0042102">
    <property type="term" value="P:positive regulation of T cell proliferation"/>
    <property type="evidence" value="ECO:0007669"/>
    <property type="project" value="TreeGrafter"/>
</dbReference>
<reference evidence="16" key="2">
    <citation type="journal article" date="2019" name="Gene Rep">
        <title>Eutherian third-party data gene collections.</title>
        <authorList>
            <person name="Premzl M."/>
        </authorList>
    </citation>
    <scope>NUCLEOTIDE SEQUENCE</scope>
</reference>
<evidence type="ECO:0000256" key="14">
    <source>
        <dbReference type="SAM" id="Phobius"/>
    </source>
</evidence>
<dbReference type="AlphaFoldDB" id="A0A0U5EMQ8"/>
<keyword evidence="5 14" id="KW-0812">Transmembrane</keyword>
<dbReference type="SMART" id="SM00207">
    <property type="entry name" value="TNF"/>
    <property type="match status" value="1"/>
</dbReference>
<evidence type="ECO:0000256" key="4">
    <source>
        <dbReference type="ARBA" id="ARBA00022514"/>
    </source>
</evidence>
<comment type="subunit">
    <text evidence="3">Homotrimer.</text>
</comment>
<dbReference type="Gene3D" id="2.60.120.40">
    <property type="match status" value="1"/>
</dbReference>
<dbReference type="CTD" id="7292"/>
<evidence type="ECO:0000256" key="3">
    <source>
        <dbReference type="ARBA" id="ARBA00011233"/>
    </source>
</evidence>
<evidence type="ECO:0000256" key="5">
    <source>
        <dbReference type="ARBA" id="ARBA00022692"/>
    </source>
</evidence>
<dbReference type="GO" id="GO:0005615">
    <property type="term" value="C:extracellular space"/>
    <property type="evidence" value="ECO:0007669"/>
    <property type="project" value="UniProtKB-KW"/>
</dbReference>
<keyword evidence="9" id="KW-1015">Disulfide bond</keyword>
<keyword evidence="10" id="KW-0325">Glycoprotein</keyword>
<accession>A0A0U5EMQ8</accession>
<keyword evidence="8 14" id="KW-0472">Membrane</keyword>
<comment type="subcellular location">
    <subcellularLocation>
        <location evidence="1">Membrane</location>
        <topology evidence="1">Single-pass type II membrane protein</topology>
    </subcellularLocation>
</comment>
<keyword evidence="6" id="KW-0735">Signal-anchor</keyword>
<dbReference type="SUPFAM" id="SSF49842">
    <property type="entry name" value="TNF-like"/>
    <property type="match status" value="1"/>
</dbReference>
<dbReference type="FunFam" id="2.60.120.40:FF:000025">
    <property type="entry name" value="tumor necrosis factor ligand superfamily member 4"/>
    <property type="match status" value="1"/>
</dbReference>
<dbReference type="EMBL" id="LN874516">
    <property type="protein sequence ID" value="CTQ86281.1"/>
    <property type="molecule type" value="mRNA"/>
</dbReference>
<dbReference type="InterPro" id="IPR042338">
    <property type="entry name" value="TNFSF4"/>
</dbReference>
<evidence type="ECO:0000256" key="1">
    <source>
        <dbReference type="ARBA" id="ARBA00004606"/>
    </source>
</evidence>
<dbReference type="KEGG" id="lav:100669282"/>
<dbReference type="PANTHER" id="PTHR17534">
    <property type="entry name" value="OX40 LIGAND"/>
    <property type="match status" value="1"/>
</dbReference>
<evidence type="ECO:0000256" key="12">
    <source>
        <dbReference type="ARBA" id="ARBA00073977"/>
    </source>
</evidence>
<dbReference type="GO" id="GO:0001819">
    <property type="term" value="P:positive regulation of cytokine production"/>
    <property type="evidence" value="ECO:0007669"/>
    <property type="project" value="TreeGrafter"/>
</dbReference>
<feature type="domain" description="THD" evidence="15">
    <location>
        <begin position="43"/>
        <end position="174"/>
    </location>
</feature>
<keyword evidence="7 14" id="KW-1133">Transmembrane helix</keyword>
<evidence type="ECO:0000313" key="16">
    <source>
        <dbReference type="EMBL" id="CTQ86281.1"/>
    </source>
</evidence>
<organism evidence="16">
    <name type="scientific">Loxodonta africana</name>
    <name type="common">African elephant</name>
    <dbReference type="NCBI Taxonomy" id="9785"/>
    <lineage>
        <taxon>Eukaryota</taxon>
        <taxon>Metazoa</taxon>
        <taxon>Chordata</taxon>
        <taxon>Craniata</taxon>
        <taxon>Vertebrata</taxon>
        <taxon>Euteleostomi</taxon>
        <taxon>Mammalia</taxon>
        <taxon>Eutheria</taxon>
        <taxon>Afrotheria</taxon>
        <taxon>Proboscidea</taxon>
        <taxon>Elephantidae</taxon>
        <taxon>Loxodonta</taxon>
    </lineage>
</organism>
<sequence>MEGVPPLDENVGNVPRLRFGKNKLLLVASVIQWLGLLLCLTYVCLHFYTSQVPPAQYPPIQSIRVQFTRCDNEKGFILTSPNNQETMKVQDNSIIISCDGFYLISLKGYFSQEVSLSLLYRKGREPLLPLTKVKFIDTVTVAYLAFKDKVYLNLTSHNTSCEDIQVNGGELILIHQNPGEFCVQ</sequence>
<gene>
    <name evidence="16" type="primary">TNLG2B</name>
</gene>